<organism evidence="1 2">
    <name type="scientific">Pseudomonas chlororaphis</name>
    <dbReference type="NCBI Taxonomy" id="587753"/>
    <lineage>
        <taxon>Bacteria</taxon>
        <taxon>Pseudomonadati</taxon>
        <taxon>Pseudomonadota</taxon>
        <taxon>Gammaproteobacteria</taxon>
        <taxon>Pseudomonadales</taxon>
        <taxon>Pseudomonadaceae</taxon>
        <taxon>Pseudomonas</taxon>
    </lineage>
</organism>
<dbReference type="Proteomes" id="UP000268048">
    <property type="component" value="Chromosome"/>
</dbReference>
<reference evidence="1 2" key="1">
    <citation type="submission" date="2018-03" db="EMBL/GenBank/DDBJ databases">
        <title>Diversity of phytobeneficial traits revealed by whole-genome analysis of worldwide-isolated phenazine-producing Pseudomonas spp.</title>
        <authorList>
            <person name="Biessy A."/>
            <person name="Novinscak A."/>
            <person name="Blom J."/>
            <person name="Leger G."/>
            <person name="Thomashow L.S."/>
            <person name="Cazorla F.M."/>
            <person name="Josic D."/>
            <person name="Filion M."/>
        </authorList>
    </citation>
    <scope>NUCLEOTIDE SEQUENCE [LARGE SCALE GENOMIC DNA]</scope>
    <source>
        <strain evidence="1 2">B25</strain>
    </source>
</reference>
<dbReference type="EMBL" id="CP027753">
    <property type="protein sequence ID" value="AZE49512.1"/>
    <property type="molecule type" value="Genomic_DNA"/>
</dbReference>
<gene>
    <name evidence="1" type="ORF">C4K04_3843</name>
</gene>
<accession>A0A3G7TSU1</accession>
<evidence type="ECO:0000313" key="1">
    <source>
        <dbReference type="EMBL" id="AZE49512.1"/>
    </source>
</evidence>
<dbReference type="AlphaFoldDB" id="A0A3G7TSU1"/>
<protein>
    <submittedName>
        <fullName evidence="1">Uncharacterized protein</fullName>
    </submittedName>
</protein>
<proteinExistence type="predicted"/>
<sequence>MVSRARPYWGVRQLAGLAVQVCLPPVGDRSEAAGCPERRLLNRQARQVS</sequence>
<name>A0A3G7TSU1_9PSED</name>
<evidence type="ECO:0000313" key="2">
    <source>
        <dbReference type="Proteomes" id="UP000268048"/>
    </source>
</evidence>